<evidence type="ECO:0000313" key="7">
    <source>
        <dbReference type="Proteomes" id="UP000236161"/>
    </source>
</evidence>
<dbReference type="AlphaFoldDB" id="A0A2H9ZSI1"/>
<keyword evidence="5" id="KW-0539">Nucleus</keyword>
<dbReference type="SUPFAM" id="SSF47459">
    <property type="entry name" value="HLH, helix-loop-helix DNA-binding domain"/>
    <property type="match status" value="1"/>
</dbReference>
<dbReference type="OrthoDB" id="1870356at2759"/>
<dbReference type="GO" id="GO:0046983">
    <property type="term" value="F:protein dimerization activity"/>
    <property type="evidence" value="ECO:0007669"/>
    <property type="project" value="InterPro"/>
</dbReference>
<dbReference type="CDD" id="cd11393">
    <property type="entry name" value="bHLH_AtbHLH_like"/>
    <property type="match status" value="1"/>
</dbReference>
<evidence type="ECO:0000256" key="2">
    <source>
        <dbReference type="ARBA" id="ARBA00005510"/>
    </source>
</evidence>
<evidence type="ECO:0000256" key="3">
    <source>
        <dbReference type="ARBA" id="ARBA00023015"/>
    </source>
</evidence>
<dbReference type="InterPro" id="IPR036638">
    <property type="entry name" value="HLH_DNA-bd_sf"/>
</dbReference>
<dbReference type="GO" id="GO:0005634">
    <property type="term" value="C:nucleus"/>
    <property type="evidence" value="ECO:0007669"/>
    <property type="project" value="UniProtKB-SubCell"/>
</dbReference>
<dbReference type="GO" id="GO:0000978">
    <property type="term" value="F:RNA polymerase II cis-regulatory region sequence-specific DNA binding"/>
    <property type="evidence" value="ECO:0007669"/>
    <property type="project" value="TreeGrafter"/>
</dbReference>
<comment type="subcellular location">
    <subcellularLocation>
        <location evidence="1">Nucleus</location>
    </subcellularLocation>
</comment>
<reference evidence="6 7" key="1">
    <citation type="journal article" date="2017" name="Nature">
        <title>The Apostasia genome and the evolution of orchids.</title>
        <authorList>
            <person name="Zhang G.Q."/>
            <person name="Liu K.W."/>
            <person name="Li Z."/>
            <person name="Lohaus R."/>
            <person name="Hsiao Y.Y."/>
            <person name="Niu S.C."/>
            <person name="Wang J.Y."/>
            <person name="Lin Y.C."/>
            <person name="Xu Q."/>
            <person name="Chen L.J."/>
            <person name="Yoshida K."/>
            <person name="Fujiwara S."/>
            <person name="Wang Z.W."/>
            <person name="Zhang Y.Q."/>
            <person name="Mitsuda N."/>
            <person name="Wang M."/>
            <person name="Liu G.H."/>
            <person name="Pecoraro L."/>
            <person name="Huang H.X."/>
            <person name="Xiao X.J."/>
            <person name="Lin M."/>
            <person name="Wu X.Y."/>
            <person name="Wu W.L."/>
            <person name="Chen Y.Y."/>
            <person name="Chang S.B."/>
            <person name="Sakamoto S."/>
            <person name="Ohme-Takagi M."/>
            <person name="Yagi M."/>
            <person name="Zeng S.J."/>
            <person name="Shen C.Y."/>
            <person name="Yeh C.M."/>
            <person name="Luo Y.B."/>
            <person name="Tsai W.C."/>
            <person name="Van de Peer Y."/>
            <person name="Liu Z.J."/>
        </authorList>
    </citation>
    <scope>NUCLEOTIDE SEQUENCE [LARGE SCALE GENOMIC DNA]</scope>
    <source>
        <strain evidence="7">cv. Shenzhen</strain>
        <tissue evidence="6">Stem</tissue>
    </source>
</reference>
<evidence type="ECO:0000256" key="4">
    <source>
        <dbReference type="ARBA" id="ARBA00023163"/>
    </source>
</evidence>
<gene>
    <name evidence="6" type="primary">BHLH103</name>
    <name evidence="6" type="ORF">AXF42_Ash019997</name>
</gene>
<dbReference type="EMBL" id="KZ454389">
    <property type="protein sequence ID" value="PKA46246.1"/>
    <property type="molecule type" value="Genomic_DNA"/>
</dbReference>
<dbReference type="Proteomes" id="UP000236161">
    <property type="component" value="Unassembled WGS sequence"/>
</dbReference>
<accession>A0A2H9ZSI1</accession>
<dbReference type="STRING" id="1088818.A0A2H9ZSI1"/>
<keyword evidence="4" id="KW-0804">Transcription</keyword>
<evidence type="ECO:0000256" key="5">
    <source>
        <dbReference type="ARBA" id="ARBA00023242"/>
    </source>
</evidence>
<keyword evidence="7" id="KW-1185">Reference proteome</keyword>
<sequence length="109" mass="12061">MQAPAKNSQKIGDKITALQKLVSPFGKTDTASVLHEAAVSIESLHEQISQALLSENYCMSKSSEASTHDHQLSSLHERGLCMVPTSWGLMMNFVDDQEQLDCTVKESFY</sequence>
<evidence type="ECO:0000256" key="1">
    <source>
        <dbReference type="ARBA" id="ARBA00004123"/>
    </source>
</evidence>
<dbReference type="PANTHER" id="PTHR16223:SF238">
    <property type="entry name" value="TRANSCRIPTION FACTOR BHLH114"/>
    <property type="match status" value="1"/>
</dbReference>
<evidence type="ECO:0000313" key="6">
    <source>
        <dbReference type="EMBL" id="PKA46246.1"/>
    </source>
</evidence>
<organism evidence="6 7">
    <name type="scientific">Apostasia shenzhenica</name>
    <dbReference type="NCBI Taxonomy" id="1088818"/>
    <lineage>
        <taxon>Eukaryota</taxon>
        <taxon>Viridiplantae</taxon>
        <taxon>Streptophyta</taxon>
        <taxon>Embryophyta</taxon>
        <taxon>Tracheophyta</taxon>
        <taxon>Spermatophyta</taxon>
        <taxon>Magnoliopsida</taxon>
        <taxon>Liliopsida</taxon>
        <taxon>Asparagales</taxon>
        <taxon>Orchidaceae</taxon>
        <taxon>Apostasioideae</taxon>
        <taxon>Apostasia</taxon>
    </lineage>
</organism>
<keyword evidence="3" id="KW-0805">Transcription regulation</keyword>
<protein>
    <submittedName>
        <fullName evidence="6">Transcription factor bHLH103</fullName>
    </submittedName>
</protein>
<dbReference type="GO" id="GO:0000981">
    <property type="term" value="F:DNA-binding transcription factor activity, RNA polymerase II-specific"/>
    <property type="evidence" value="ECO:0007669"/>
    <property type="project" value="TreeGrafter"/>
</dbReference>
<name>A0A2H9ZSI1_9ASPA</name>
<dbReference type="InterPro" id="IPR045843">
    <property type="entry name" value="IND-like"/>
</dbReference>
<comment type="similarity">
    <text evidence="2">Belongs to the bHLH protein family.</text>
</comment>
<dbReference type="PANTHER" id="PTHR16223">
    <property type="entry name" value="TRANSCRIPTION FACTOR BHLH83-RELATED"/>
    <property type="match status" value="1"/>
</dbReference>
<dbReference type="InterPro" id="IPR045239">
    <property type="entry name" value="bHLH95_bHLH"/>
</dbReference>
<proteinExistence type="inferred from homology"/>